<dbReference type="SUPFAM" id="SSF52402">
    <property type="entry name" value="Adenine nucleotide alpha hydrolases-like"/>
    <property type="match status" value="2"/>
</dbReference>
<dbReference type="CDD" id="cd23659">
    <property type="entry name" value="USP_At3g01520-like"/>
    <property type="match status" value="1"/>
</dbReference>
<dbReference type="InterPro" id="IPR014729">
    <property type="entry name" value="Rossmann-like_a/b/a_fold"/>
</dbReference>
<feature type="domain" description="UspA" evidence="2">
    <location>
        <begin position="68"/>
        <end position="134"/>
    </location>
</feature>
<dbReference type="InterPro" id="IPR006015">
    <property type="entry name" value="Universal_stress_UspA"/>
</dbReference>
<dbReference type="PANTHER" id="PTHR46268:SF6">
    <property type="entry name" value="UNIVERSAL STRESS PROTEIN UP12"/>
    <property type="match status" value="1"/>
</dbReference>
<sequence>MDTDMGPRHTSDLRELRDHVVVGWDGSAHAERALRWASNQAALEDRRLGVVLTDPDDTESLSRTLSSLEPGVGSTGVTVAVQPGDPRDVLVDVSEHAHLLVVGSRGRGTVRSMLLGSVGAAVSHRASCPVVVSRPPGDLPLRRGIVVGADGAPESRPVLEFAYRQAALRDLPLTVLHSYWDAAAALAQHRQALGEDVQDPELEELRAGLATAVAGLAEQFPDVEVTLSLKHGLTDQALAPKEGAWELVVVGRHPMSGLTRLVTGSVASAVIERSRSSVAVVPVVPSVPA</sequence>
<dbReference type="InterPro" id="IPR006016">
    <property type="entry name" value="UspA"/>
</dbReference>
<evidence type="ECO:0000313" key="3">
    <source>
        <dbReference type="EMBL" id="MBE7324294.1"/>
    </source>
</evidence>
<dbReference type="Gene3D" id="3.40.50.620">
    <property type="entry name" value="HUPs"/>
    <property type="match status" value="2"/>
</dbReference>
<dbReference type="PRINTS" id="PR01438">
    <property type="entry name" value="UNVRSLSTRESS"/>
</dbReference>
<dbReference type="EMBL" id="JADCSA010000005">
    <property type="protein sequence ID" value="MBE7324294.1"/>
    <property type="molecule type" value="Genomic_DNA"/>
</dbReference>
<dbReference type="RefSeq" id="WP_193637629.1">
    <property type="nucleotide sequence ID" value="NZ_JADCSA010000005.1"/>
</dbReference>
<dbReference type="Pfam" id="PF00582">
    <property type="entry name" value="Usp"/>
    <property type="match status" value="2"/>
</dbReference>
<protein>
    <submittedName>
        <fullName evidence="3">Universal stress protein</fullName>
    </submittedName>
</protein>
<evidence type="ECO:0000259" key="2">
    <source>
        <dbReference type="Pfam" id="PF00582"/>
    </source>
</evidence>
<name>A0ABR9RRV5_9ACTN</name>
<dbReference type="PANTHER" id="PTHR46268">
    <property type="entry name" value="STRESS RESPONSE PROTEIN NHAX"/>
    <property type="match status" value="1"/>
</dbReference>
<organism evidence="3 4">
    <name type="scientific">Nocardioides malaquae</name>
    <dbReference type="NCBI Taxonomy" id="2773426"/>
    <lineage>
        <taxon>Bacteria</taxon>
        <taxon>Bacillati</taxon>
        <taxon>Actinomycetota</taxon>
        <taxon>Actinomycetes</taxon>
        <taxon>Propionibacteriales</taxon>
        <taxon>Nocardioidaceae</taxon>
        <taxon>Nocardioides</taxon>
    </lineage>
</organism>
<comment type="similarity">
    <text evidence="1">Belongs to the universal stress protein A family.</text>
</comment>
<evidence type="ECO:0000313" key="4">
    <source>
        <dbReference type="Proteomes" id="UP000756387"/>
    </source>
</evidence>
<keyword evidence="4" id="KW-1185">Reference proteome</keyword>
<reference evidence="3 4" key="1">
    <citation type="submission" date="2020-10" db="EMBL/GenBank/DDBJ databases">
        <title>Nocardioides sp. isolated from sludge.</title>
        <authorList>
            <person name="Zhang X."/>
        </authorList>
    </citation>
    <scope>NUCLEOTIDE SEQUENCE [LARGE SCALE GENOMIC DNA]</scope>
    <source>
        <strain evidence="3 4">Y6</strain>
    </source>
</reference>
<comment type="caution">
    <text evidence="3">The sequence shown here is derived from an EMBL/GenBank/DDBJ whole genome shotgun (WGS) entry which is preliminary data.</text>
</comment>
<evidence type="ECO:0000256" key="1">
    <source>
        <dbReference type="ARBA" id="ARBA00008791"/>
    </source>
</evidence>
<dbReference type="Proteomes" id="UP000756387">
    <property type="component" value="Unassembled WGS sequence"/>
</dbReference>
<accession>A0ABR9RRV5</accession>
<feature type="domain" description="UspA" evidence="2">
    <location>
        <begin position="145"/>
        <end position="282"/>
    </location>
</feature>
<proteinExistence type="inferred from homology"/>
<gene>
    <name evidence="3" type="ORF">IEQ44_06485</name>
</gene>